<name>A0A0W7WJH2_9RHOB</name>
<protein>
    <submittedName>
        <fullName evidence="2">NADPH-dependent FMN reductase</fullName>
    </submittedName>
</protein>
<dbReference type="Proteomes" id="UP000054396">
    <property type="component" value="Unassembled WGS sequence"/>
</dbReference>
<proteinExistence type="predicted"/>
<reference evidence="2 3" key="1">
    <citation type="submission" date="2015-12" db="EMBL/GenBank/DDBJ databases">
        <authorList>
            <person name="Shamseldin A."/>
            <person name="Moawad H."/>
            <person name="Abd El-Rahim W.M."/>
            <person name="Sadowsky M.J."/>
        </authorList>
    </citation>
    <scope>NUCLEOTIDE SEQUENCE [LARGE SCALE GENOMIC DNA]</scope>
    <source>
        <strain evidence="2 3">SJ5A-1</strain>
    </source>
</reference>
<evidence type="ECO:0000313" key="3">
    <source>
        <dbReference type="Proteomes" id="UP000054396"/>
    </source>
</evidence>
<organism evidence="2 3">
    <name type="scientific">Pseudoponticoccus marisrubri</name>
    <dbReference type="NCBI Taxonomy" id="1685382"/>
    <lineage>
        <taxon>Bacteria</taxon>
        <taxon>Pseudomonadati</taxon>
        <taxon>Pseudomonadota</taxon>
        <taxon>Alphaproteobacteria</taxon>
        <taxon>Rhodobacterales</taxon>
        <taxon>Roseobacteraceae</taxon>
        <taxon>Pseudoponticoccus</taxon>
    </lineage>
</organism>
<dbReference type="PANTHER" id="PTHR30543:SF21">
    <property type="entry name" value="NAD(P)H-DEPENDENT FMN REDUCTASE LOT6"/>
    <property type="match status" value="1"/>
</dbReference>
<dbReference type="InterPro" id="IPR005025">
    <property type="entry name" value="FMN_Rdtase-like_dom"/>
</dbReference>
<dbReference type="EMBL" id="LPXO01000006">
    <property type="protein sequence ID" value="KUF10647.1"/>
    <property type="molecule type" value="Genomic_DNA"/>
</dbReference>
<gene>
    <name evidence="2" type="ORF">AVJ23_12305</name>
</gene>
<dbReference type="AlphaFoldDB" id="A0A0W7WJH2"/>
<dbReference type="GO" id="GO:0005829">
    <property type="term" value="C:cytosol"/>
    <property type="evidence" value="ECO:0007669"/>
    <property type="project" value="TreeGrafter"/>
</dbReference>
<feature type="domain" description="NADPH-dependent FMN reductase-like" evidence="1">
    <location>
        <begin position="6"/>
        <end position="147"/>
    </location>
</feature>
<dbReference type="SUPFAM" id="SSF52218">
    <property type="entry name" value="Flavoproteins"/>
    <property type="match status" value="1"/>
</dbReference>
<dbReference type="InterPro" id="IPR050712">
    <property type="entry name" value="NAD(P)H-dep_reductase"/>
</dbReference>
<dbReference type="GO" id="GO:0010181">
    <property type="term" value="F:FMN binding"/>
    <property type="evidence" value="ECO:0007669"/>
    <property type="project" value="TreeGrafter"/>
</dbReference>
<dbReference type="Pfam" id="PF03358">
    <property type="entry name" value="FMN_red"/>
    <property type="match status" value="1"/>
</dbReference>
<dbReference type="STRING" id="1685382.AVJ23_12305"/>
<dbReference type="OrthoDB" id="9812295at2"/>
<accession>A0A0W7WJH2</accession>
<dbReference type="InterPro" id="IPR029039">
    <property type="entry name" value="Flavoprotein-like_sf"/>
</dbReference>
<dbReference type="GO" id="GO:0016491">
    <property type="term" value="F:oxidoreductase activity"/>
    <property type="evidence" value="ECO:0007669"/>
    <property type="project" value="InterPro"/>
</dbReference>
<keyword evidence="3" id="KW-1185">Reference proteome</keyword>
<evidence type="ECO:0000259" key="1">
    <source>
        <dbReference type="Pfam" id="PF03358"/>
    </source>
</evidence>
<evidence type="ECO:0000313" key="2">
    <source>
        <dbReference type="EMBL" id="KUF10647.1"/>
    </source>
</evidence>
<dbReference type="RefSeq" id="WP_058862486.1">
    <property type="nucleotide sequence ID" value="NZ_LPXO01000006.1"/>
</dbReference>
<dbReference type="PANTHER" id="PTHR30543">
    <property type="entry name" value="CHROMATE REDUCTASE"/>
    <property type="match status" value="1"/>
</dbReference>
<dbReference type="Gene3D" id="3.40.50.360">
    <property type="match status" value="1"/>
</dbReference>
<comment type="caution">
    <text evidence="2">The sequence shown here is derived from an EMBL/GenBank/DDBJ whole genome shotgun (WGS) entry which is preliminary data.</text>
</comment>
<sequence>MSDLTLLGICGALRAASTNRLLMMEAVRRFGPADFIDADIRFPLFDQDLEDDPGIPGPVTTLARQIAKADAVVIATPEYNKGIPGVLKNALDWISRTEGNPWRDKPVALVSAAAGRAGGERSQNMARLCLNPFRPRLLPGPEVFIGQTGQQWDADGRLTNERSAKLLDELMGDLRSIAEAARARG</sequence>